<accession>A0A4Q7J7C4</accession>
<comment type="caution">
    <text evidence="2">The sequence shown here is derived from an EMBL/GenBank/DDBJ whole genome shotgun (WGS) entry which is preliminary data.</text>
</comment>
<keyword evidence="3" id="KW-1185">Reference proteome</keyword>
<evidence type="ECO:0000313" key="2">
    <source>
        <dbReference type="EMBL" id="RZQ61924.1"/>
    </source>
</evidence>
<protein>
    <submittedName>
        <fullName evidence="2">YbaB/EbfC family DNA-binding protein</fullName>
    </submittedName>
</protein>
<dbReference type="Gene3D" id="3.30.1310.10">
    <property type="entry name" value="Nucleoid-associated protein YbaB-like domain"/>
    <property type="match status" value="1"/>
</dbReference>
<gene>
    <name evidence="2" type="ORF">EWH70_20115</name>
</gene>
<feature type="region of interest" description="Disordered" evidence="1">
    <location>
        <begin position="111"/>
        <end position="182"/>
    </location>
</feature>
<dbReference type="InterPro" id="IPR004401">
    <property type="entry name" value="YbaB/EbfC"/>
</dbReference>
<dbReference type="OrthoDB" id="3685284at2"/>
<dbReference type="RefSeq" id="WP_130477017.1">
    <property type="nucleotide sequence ID" value="NZ_SFCC01000010.1"/>
</dbReference>
<reference evidence="2 3" key="1">
    <citation type="submission" date="2019-02" db="EMBL/GenBank/DDBJ databases">
        <title>Draft genome sequence of Amycolatopsis sp. 8-3EHSu isolated from roots of Suaeda maritima.</title>
        <authorList>
            <person name="Duangmal K."/>
            <person name="Chantavorakit T."/>
        </authorList>
    </citation>
    <scope>NUCLEOTIDE SEQUENCE [LARGE SCALE GENOMIC DNA]</scope>
    <source>
        <strain evidence="2 3">8-3EHSu</strain>
    </source>
</reference>
<dbReference type="EMBL" id="SFCC01000010">
    <property type="protein sequence ID" value="RZQ61924.1"/>
    <property type="molecule type" value="Genomic_DNA"/>
</dbReference>
<evidence type="ECO:0000313" key="3">
    <source>
        <dbReference type="Proteomes" id="UP000292003"/>
    </source>
</evidence>
<dbReference type="Pfam" id="PF02575">
    <property type="entry name" value="YbaB_DNA_bd"/>
    <property type="match status" value="1"/>
</dbReference>
<dbReference type="AlphaFoldDB" id="A0A4Q7J7C4"/>
<dbReference type="InterPro" id="IPR036894">
    <property type="entry name" value="YbaB-like_sf"/>
</dbReference>
<evidence type="ECO:0000256" key="1">
    <source>
        <dbReference type="SAM" id="MobiDB-lite"/>
    </source>
</evidence>
<dbReference type="SUPFAM" id="SSF82607">
    <property type="entry name" value="YbaB-like"/>
    <property type="match status" value="1"/>
</dbReference>
<organism evidence="2 3">
    <name type="scientific">Amycolatopsis suaedae</name>
    <dbReference type="NCBI Taxonomy" id="2510978"/>
    <lineage>
        <taxon>Bacteria</taxon>
        <taxon>Bacillati</taxon>
        <taxon>Actinomycetota</taxon>
        <taxon>Actinomycetes</taxon>
        <taxon>Pseudonocardiales</taxon>
        <taxon>Pseudonocardiaceae</taxon>
        <taxon>Amycolatopsis</taxon>
    </lineage>
</organism>
<dbReference type="GO" id="GO:0003677">
    <property type="term" value="F:DNA binding"/>
    <property type="evidence" value="ECO:0007669"/>
    <property type="project" value="UniProtKB-KW"/>
</dbReference>
<proteinExistence type="predicted"/>
<keyword evidence="2" id="KW-0238">DNA-binding</keyword>
<sequence>MSNPLPGGFAGINADPEQALARIDEWANAAAVKAEKYQEVARRTEEMRLTATSPRGEVKATVRSDGSLTDLEFSSRARNIPLPELSALILRTMRQAQAGIAGQVNEVLTEQLGDQDPQTKAMMVDELRSRFPDPEADEEPPTAEASPPPPPAAPPGQPQPPRPARRRDDDTPEGQDGENSPW</sequence>
<feature type="compositionally biased region" description="Basic and acidic residues" evidence="1">
    <location>
        <begin position="123"/>
        <end position="133"/>
    </location>
</feature>
<dbReference type="Proteomes" id="UP000292003">
    <property type="component" value="Unassembled WGS sequence"/>
</dbReference>
<feature type="compositionally biased region" description="Pro residues" evidence="1">
    <location>
        <begin position="146"/>
        <end position="162"/>
    </location>
</feature>
<name>A0A4Q7J7C4_9PSEU</name>